<dbReference type="Pfam" id="PF00078">
    <property type="entry name" value="RVT_1"/>
    <property type="match status" value="1"/>
</dbReference>
<dbReference type="PANTHER" id="PTHR33064">
    <property type="entry name" value="POL PROTEIN"/>
    <property type="match status" value="1"/>
</dbReference>
<dbReference type="Gene3D" id="3.30.70.270">
    <property type="match status" value="2"/>
</dbReference>
<feature type="domain" description="Reverse transcriptase/retrotransposon-derived protein RNase H-like" evidence="2">
    <location>
        <begin position="273"/>
        <end position="358"/>
    </location>
</feature>
<dbReference type="PANTHER" id="PTHR33064:SF37">
    <property type="entry name" value="RIBONUCLEASE H"/>
    <property type="match status" value="1"/>
</dbReference>
<dbReference type="CDD" id="cd01647">
    <property type="entry name" value="RT_LTR"/>
    <property type="match status" value="1"/>
</dbReference>
<evidence type="ECO:0000313" key="3">
    <source>
        <dbReference type="EMBL" id="POM69290.1"/>
    </source>
</evidence>
<feature type="domain" description="Reverse transcriptase" evidence="1">
    <location>
        <begin position="73"/>
        <end position="179"/>
    </location>
</feature>
<protein>
    <submittedName>
        <fullName evidence="3">Reverse transcriptase</fullName>
    </submittedName>
</protein>
<dbReference type="GO" id="GO:0003964">
    <property type="term" value="F:RNA-directed DNA polymerase activity"/>
    <property type="evidence" value="ECO:0007669"/>
    <property type="project" value="UniProtKB-KW"/>
</dbReference>
<dbReference type="InterPro" id="IPR000477">
    <property type="entry name" value="RT_dom"/>
</dbReference>
<dbReference type="InterPro" id="IPR043502">
    <property type="entry name" value="DNA/RNA_pol_sf"/>
</dbReference>
<dbReference type="Pfam" id="PF17919">
    <property type="entry name" value="RT_RNaseH_2"/>
    <property type="match status" value="1"/>
</dbReference>
<dbReference type="InterPro" id="IPR043128">
    <property type="entry name" value="Rev_trsase/Diguanyl_cyclase"/>
</dbReference>
<sequence>MQLPSKPPQHSADIEAEVELVDAVPVARKQYRLSEEMKRTIREWVREMLDAGIIRPSKSPYSSPTFCVRKAVGWRIVHDFRAINSKIRIPATPVPRKEDIFDAMANGYWFSALDLLWGFFQVRLHESDIPYTAFSTPDGQFEYLVTPMGLSCSPAAFNRLMQHAFSDQNAFCQAYFDDLPHPFRIIYRSWTRCYNVAKIKDFTLSLQKEIPCLGDYLGRDQVRMNPDKTKRDLQSFLKTCVYVLKFCENYAELSAPLVEVTKGKTAQERIHLTQKQLVCLTKLKVKLTEPPVLAHPDSTKAFCVRMDPSDYAVGGYLYRLNVEGNERRRVDVSYKRKKQLAALHAMRVWRVYLIDKPFFVNTDHRTLKSILDQKPVPNA</sequence>
<keyword evidence="3" id="KW-0808">Transferase</keyword>
<proteinExistence type="predicted"/>
<dbReference type="Proteomes" id="UP000237271">
    <property type="component" value="Unassembled WGS sequence"/>
</dbReference>
<accession>A0A2P4XUQ9</accession>
<organism evidence="3 4">
    <name type="scientific">Phytophthora palmivora</name>
    <dbReference type="NCBI Taxonomy" id="4796"/>
    <lineage>
        <taxon>Eukaryota</taxon>
        <taxon>Sar</taxon>
        <taxon>Stramenopiles</taxon>
        <taxon>Oomycota</taxon>
        <taxon>Peronosporomycetes</taxon>
        <taxon>Peronosporales</taxon>
        <taxon>Peronosporaceae</taxon>
        <taxon>Phytophthora</taxon>
    </lineage>
</organism>
<keyword evidence="4" id="KW-1185">Reference proteome</keyword>
<comment type="caution">
    <text evidence="3">The sequence shown here is derived from an EMBL/GenBank/DDBJ whole genome shotgun (WGS) entry which is preliminary data.</text>
</comment>
<dbReference type="SUPFAM" id="SSF56672">
    <property type="entry name" value="DNA/RNA polymerases"/>
    <property type="match status" value="1"/>
</dbReference>
<name>A0A2P4XUQ9_9STRA</name>
<keyword evidence="3" id="KW-0695">RNA-directed DNA polymerase</keyword>
<reference evidence="3 4" key="1">
    <citation type="journal article" date="2017" name="Genome Biol. Evol.">
        <title>Phytophthora megakarya and P. palmivora, closely related causal agents of cacao black pod rot, underwent increases in genome sizes and gene numbers by different mechanisms.</title>
        <authorList>
            <person name="Ali S.S."/>
            <person name="Shao J."/>
            <person name="Lary D.J."/>
            <person name="Kronmiller B."/>
            <person name="Shen D."/>
            <person name="Strem M.D."/>
            <person name="Amoako-Attah I."/>
            <person name="Akrofi A.Y."/>
            <person name="Begoude B.A."/>
            <person name="Ten Hoopen G.M."/>
            <person name="Coulibaly K."/>
            <person name="Kebe B.I."/>
            <person name="Melnick R.L."/>
            <person name="Guiltinan M.J."/>
            <person name="Tyler B.M."/>
            <person name="Meinhardt L.W."/>
            <person name="Bailey B.A."/>
        </authorList>
    </citation>
    <scope>NUCLEOTIDE SEQUENCE [LARGE SCALE GENOMIC DNA]</scope>
    <source>
        <strain evidence="4">sbr112.9</strain>
    </source>
</reference>
<dbReference type="Gene3D" id="3.10.10.10">
    <property type="entry name" value="HIV Type 1 Reverse Transcriptase, subunit A, domain 1"/>
    <property type="match status" value="1"/>
</dbReference>
<dbReference type="InterPro" id="IPR051320">
    <property type="entry name" value="Viral_Replic_Matur_Polypro"/>
</dbReference>
<dbReference type="EMBL" id="NCKW01007895">
    <property type="protein sequence ID" value="POM69290.1"/>
    <property type="molecule type" value="Genomic_DNA"/>
</dbReference>
<dbReference type="InterPro" id="IPR041577">
    <property type="entry name" value="RT_RNaseH_2"/>
</dbReference>
<gene>
    <name evidence="3" type="ORF">PHPALM_14437</name>
</gene>
<evidence type="ECO:0000259" key="2">
    <source>
        <dbReference type="Pfam" id="PF17919"/>
    </source>
</evidence>
<dbReference type="AlphaFoldDB" id="A0A2P4XUQ9"/>
<keyword evidence="3" id="KW-0548">Nucleotidyltransferase</keyword>
<evidence type="ECO:0000259" key="1">
    <source>
        <dbReference type="Pfam" id="PF00078"/>
    </source>
</evidence>
<evidence type="ECO:0000313" key="4">
    <source>
        <dbReference type="Proteomes" id="UP000237271"/>
    </source>
</evidence>
<dbReference type="OrthoDB" id="773199at2759"/>